<evidence type="ECO:0000313" key="2">
    <source>
        <dbReference type="Proteomes" id="UP000219612"/>
    </source>
</evidence>
<accession>A0A285JBG3</accession>
<name>A0A285JBG3_9ACTN</name>
<sequence length="80" mass="8944">MPHNLSLEHVEELLVTRFVFPSRAFGLLRGTWSFGNPSAHAKMLEPIFVLLREVTRSDDSPFAAPHLLDALLKSSRSTNA</sequence>
<dbReference type="Proteomes" id="UP000219612">
    <property type="component" value="Unassembled WGS sequence"/>
</dbReference>
<dbReference type="EMBL" id="OBDY01000017">
    <property type="protein sequence ID" value="SNY56511.1"/>
    <property type="molecule type" value="Genomic_DNA"/>
</dbReference>
<keyword evidence="2" id="KW-1185">Reference proteome</keyword>
<reference evidence="1 2" key="1">
    <citation type="submission" date="2017-09" db="EMBL/GenBank/DDBJ databases">
        <authorList>
            <person name="Ehlers B."/>
            <person name="Leendertz F.H."/>
        </authorList>
    </citation>
    <scope>NUCLEOTIDE SEQUENCE [LARGE SCALE GENOMIC DNA]</scope>
    <source>
        <strain evidence="1 2">CGMCC 4.6857</strain>
    </source>
</reference>
<evidence type="ECO:0000313" key="1">
    <source>
        <dbReference type="EMBL" id="SNY56511.1"/>
    </source>
</evidence>
<protein>
    <submittedName>
        <fullName evidence="1">Uncharacterized protein</fullName>
    </submittedName>
</protein>
<organism evidence="1 2">
    <name type="scientific">Paractinoplanes atraurantiacus</name>
    <dbReference type="NCBI Taxonomy" id="1036182"/>
    <lineage>
        <taxon>Bacteria</taxon>
        <taxon>Bacillati</taxon>
        <taxon>Actinomycetota</taxon>
        <taxon>Actinomycetes</taxon>
        <taxon>Micromonosporales</taxon>
        <taxon>Micromonosporaceae</taxon>
        <taxon>Paractinoplanes</taxon>
    </lineage>
</organism>
<proteinExistence type="predicted"/>
<dbReference type="AlphaFoldDB" id="A0A285JBG3"/>
<gene>
    <name evidence="1" type="ORF">SAMN05421748_117177</name>
</gene>